<gene>
    <name evidence="2" type="ORF">Pan216_53700</name>
</gene>
<dbReference type="AlphaFoldDB" id="A0A518BBX2"/>
<name>A0A518BBX2_9BACT</name>
<sequence length="37" mass="3979">MDDFVNYVATAAFIAVIVALVVGGLWIARHDSKATRS</sequence>
<evidence type="ECO:0000313" key="2">
    <source>
        <dbReference type="EMBL" id="QDU64480.1"/>
    </source>
</evidence>
<proteinExistence type="predicted"/>
<keyword evidence="1" id="KW-0812">Transmembrane</keyword>
<protein>
    <submittedName>
        <fullName evidence="2">Uncharacterized protein</fullName>
    </submittedName>
</protein>
<keyword evidence="1" id="KW-1133">Transmembrane helix</keyword>
<accession>A0A518BBX2</accession>
<reference evidence="2 3" key="1">
    <citation type="submission" date="2019-02" db="EMBL/GenBank/DDBJ databases">
        <title>Deep-cultivation of Planctomycetes and their phenomic and genomic characterization uncovers novel biology.</title>
        <authorList>
            <person name="Wiegand S."/>
            <person name="Jogler M."/>
            <person name="Boedeker C."/>
            <person name="Pinto D."/>
            <person name="Vollmers J."/>
            <person name="Rivas-Marin E."/>
            <person name="Kohn T."/>
            <person name="Peeters S.H."/>
            <person name="Heuer A."/>
            <person name="Rast P."/>
            <person name="Oberbeckmann S."/>
            <person name="Bunk B."/>
            <person name="Jeske O."/>
            <person name="Meyerdierks A."/>
            <person name="Storesund J.E."/>
            <person name="Kallscheuer N."/>
            <person name="Luecker S."/>
            <person name="Lage O.M."/>
            <person name="Pohl T."/>
            <person name="Merkel B.J."/>
            <person name="Hornburger P."/>
            <person name="Mueller R.-W."/>
            <person name="Bruemmer F."/>
            <person name="Labrenz M."/>
            <person name="Spormann A.M."/>
            <person name="Op den Camp H."/>
            <person name="Overmann J."/>
            <person name="Amann R."/>
            <person name="Jetten M.S.M."/>
            <person name="Mascher T."/>
            <person name="Medema M.H."/>
            <person name="Devos D.P."/>
            <person name="Kaster A.-K."/>
            <person name="Ovreas L."/>
            <person name="Rohde M."/>
            <person name="Galperin M.Y."/>
            <person name="Jogler C."/>
        </authorList>
    </citation>
    <scope>NUCLEOTIDE SEQUENCE [LARGE SCALE GENOMIC DNA]</scope>
    <source>
        <strain evidence="2 3">Pan216</strain>
    </source>
</reference>
<keyword evidence="3" id="KW-1185">Reference proteome</keyword>
<feature type="transmembrane region" description="Helical" evidence="1">
    <location>
        <begin position="6"/>
        <end position="28"/>
    </location>
</feature>
<keyword evidence="1" id="KW-0472">Membrane</keyword>
<organism evidence="2 3">
    <name type="scientific">Kolteria novifilia</name>
    <dbReference type="NCBI Taxonomy" id="2527975"/>
    <lineage>
        <taxon>Bacteria</taxon>
        <taxon>Pseudomonadati</taxon>
        <taxon>Planctomycetota</taxon>
        <taxon>Planctomycetia</taxon>
        <taxon>Kolteriales</taxon>
        <taxon>Kolteriaceae</taxon>
        <taxon>Kolteria</taxon>
    </lineage>
</organism>
<evidence type="ECO:0000256" key="1">
    <source>
        <dbReference type="SAM" id="Phobius"/>
    </source>
</evidence>
<dbReference type="Proteomes" id="UP000317093">
    <property type="component" value="Chromosome"/>
</dbReference>
<evidence type="ECO:0000313" key="3">
    <source>
        <dbReference type="Proteomes" id="UP000317093"/>
    </source>
</evidence>
<dbReference type="KEGG" id="knv:Pan216_53700"/>
<dbReference type="EMBL" id="CP036279">
    <property type="protein sequence ID" value="QDU64480.1"/>
    <property type="molecule type" value="Genomic_DNA"/>
</dbReference>